<dbReference type="Proteomes" id="UP000028523">
    <property type="component" value="Unassembled WGS sequence"/>
</dbReference>
<dbReference type="Gene3D" id="3.40.50.620">
    <property type="entry name" value="HUPs"/>
    <property type="match status" value="1"/>
</dbReference>
<feature type="domain" description="tRNA(Ile)-lysidine/2-thiocytidine synthase N-terminal" evidence="2">
    <location>
        <begin position="23"/>
        <end position="190"/>
    </location>
</feature>
<dbReference type="CDD" id="cd24138">
    <property type="entry name" value="TtcA-like"/>
    <property type="match status" value="1"/>
</dbReference>
<dbReference type="RefSeq" id="WP_036451493.1">
    <property type="nucleotide sequence ID" value="NZ_AWQU01000060.1"/>
</dbReference>
<evidence type="ECO:0000259" key="2">
    <source>
        <dbReference type="Pfam" id="PF01171"/>
    </source>
</evidence>
<sequence length="264" mass="30367">MRSIIGSVIRANKIFRIIENNDKICVGVSGGKDSMLLLETLGIYKNIIKKELNWDIEIYGVHLKMNLCAIEYEPIIKYWESKGIKFVIADTQMGEILRAQMKKGKIQCSLCSKMKKAILIDETKKLGCNKVAMGHHADDAIETFFMNMINEGRIATFKPKMYLDRSDIWFIRPFILARESDISRTAKKLSMPIVPCGCPMEGFTQRDSMKDFLSQNFYKNKKWNASYKNFLVSLLNGKESSLWFNDENAKNIDLLSQIKNDGNY</sequence>
<protein>
    <submittedName>
        <fullName evidence="3">C32 tRNA thiolase</fullName>
    </submittedName>
</protein>
<dbReference type="Pfam" id="PF01171">
    <property type="entry name" value="ATP_bind_3"/>
    <property type="match status" value="1"/>
</dbReference>
<dbReference type="AlphaFoldDB" id="A0A084U4D3"/>
<dbReference type="InterPro" id="IPR011063">
    <property type="entry name" value="TilS/TtcA_N"/>
</dbReference>
<dbReference type="SUPFAM" id="SSF52402">
    <property type="entry name" value="Adenine nucleotide alpha hydrolases-like"/>
    <property type="match status" value="1"/>
</dbReference>
<dbReference type="GO" id="GO:0016740">
    <property type="term" value="F:transferase activity"/>
    <property type="evidence" value="ECO:0007669"/>
    <property type="project" value="UniProtKB-KW"/>
</dbReference>
<reference evidence="3 4" key="1">
    <citation type="journal article" date="2014" name="PLoS ONE">
        <title>Reduction of Hydrogen Peroxide Accumulation and Toxicity by a Catalase from Mycoplasma iowae.</title>
        <authorList>
            <person name="Pritchard R.E."/>
            <person name="Prassinos A.J."/>
            <person name="Osborne J.D."/>
            <person name="Raviv Z."/>
            <person name="Balish M.F."/>
        </authorList>
    </citation>
    <scope>NUCLEOTIDE SEQUENCE [LARGE SCALE GENOMIC DNA]</scope>
    <source>
        <strain evidence="3 4">DK-CPA</strain>
    </source>
</reference>
<comment type="caution">
    <text evidence="3">The sequence shown here is derived from an EMBL/GenBank/DDBJ whole genome shotgun (WGS) entry which is preliminary data.</text>
</comment>
<proteinExistence type="predicted"/>
<keyword evidence="4" id="KW-1185">Reference proteome</keyword>
<dbReference type="GO" id="GO:0008033">
    <property type="term" value="P:tRNA processing"/>
    <property type="evidence" value="ECO:0007669"/>
    <property type="project" value="InterPro"/>
</dbReference>
<evidence type="ECO:0000313" key="3">
    <source>
        <dbReference type="EMBL" id="KFB07819.1"/>
    </source>
</evidence>
<organism evidence="3 4">
    <name type="scientific">Malacoplasma iowae DK-CPA</name>
    <dbReference type="NCBI Taxonomy" id="1394179"/>
    <lineage>
        <taxon>Bacteria</taxon>
        <taxon>Bacillati</taxon>
        <taxon>Mycoplasmatota</taxon>
        <taxon>Mycoplasmoidales</taxon>
        <taxon>Mycoplasmoidaceae</taxon>
        <taxon>Malacoplasma</taxon>
    </lineage>
</organism>
<gene>
    <name evidence="3" type="primary">ttcA</name>
    <name evidence="3" type="ORF">P271_681</name>
</gene>
<evidence type="ECO:0000313" key="4">
    <source>
        <dbReference type="Proteomes" id="UP000028523"/>
    </source>
</evidence>
<dbReference type="InterPro" id="IPR035107">
    <property type="entry name" value="tRNA_thiolation_TtcA_Ctu1"/>
</dbReference>
<dbReference type="InterPro" id="IPR014729">
    <property type="entry name" value="Rossmann-like_a/b/a_fold"/>
</dbReference>
<name>A0A084U4D3_MALIO</name>
<dbReference type="EMBL" id="AWQU01000060">
    <property type="protein sequence ID" value="KFB07819.1"/>
    <property type="molecule type" value="Genomic_DNA"/>
</dbReference>
<dbReference type="PANTHER" id="PTHR43686">
    <property type="entry name" value="SULFURTRANSFERASE-RELATED"/>
    <property type="match status" value="1"/>
</dbReference>
<evidence type="ECO:0000256" key="1">
    <source>
        <dbReference type="ARBA" id="ARBA00022679"/>
    </source>
</evidence>
<accession>A0A084U4D3</accession>
<dbReference type="PIRSF" id="PIRSF004976">
    <property type="entry name" value="ATPase_YdaO"/>
    <property type="match status" value="1"/>
</dbReference>
<dbReference type="PANTHER" id="PTHR43686:SF1">
    <property type="entry name" value="AMINOTRAN_5 DOMAIN-CONTAINING PROTEIN"/>
    <property type="match status" value="1"/>
</dbReference>
<keyword evidence="1" id="KW-0808">Transferase</keyword>